<gene>
    <name evidence="1" type="primary">RPP40</name>
    <name evidence="1" type="ORF">HK099_005737</name>
</gene>
<dbReference type="GO" id="GO:0000447">
    <property type="term" value="P:endonucleolytic cleavage in ITS1 to separate SSU-rRNA from 5.8S rRNA and LSU-rRNA from tricistronic rRNA transcript (SSU-rRNA, 5.8S rRNA, LSU-rRNA)"/>
    <property type="evidence" value="ECO:0007669"/>
    <property type="project" value="TreeGrafter"/>
</dbReference>
<dbReference type="GO" id="GO:0030681">
    <property type="term" value="C:multimeric ribonuclease P complex"/>
    <property type="evidence" value="ECO:0007669"/>
    <property type="project" value="TreeGrafter"/>
</dbReference>
<dbReference type="InterPro" id="IPR013893">
    <property type="entry name" value="RNase_P_Rpp40"/>
</dbReference>
<dbReference type="EMBL" id="JADGJW010000460">
    <property type="protein sequence ID" value="KAJ3216802.1"/>
    <property type="molecule type" value="Genomic_DNA"/>
</dbReference>
<dbReference type="PANTHER" id="PTHR15396:SF1">
    <property type="entry name" value="RIBONUCLEASE P PROTEIN SUBUNIT P40"/>
    <property type="match status" value="1"/>
</dbReference>
<protein>
    <submittedName>
        <fullName evidence="1">Ribonuclease P protein subunit p40</fullName>
    </submittedName>
</protein>
<evidence type="ECO:0000313" key="2">
    <source>
        <dbReference type="Proteomes" id="UP001211065"/>
    </source>
</evidence>
<name>A0AAD5U3B6_9FUNG</name>
<organism evidence="1 2">
    <name type="scientific">Clydaea vesicula</name>
    <dbReference type="NCBI Taxonomy" id="447962"/>
    <lineage>
        <taxon>Eukaryota</taxon>
        <taxon>Fungi</taxon>
        <taxon>Fungi incertae sedis</taxon>
        <taxon>Chytridiomycota</taxon>
        <taxon>Chytridiomycota incertae sedis</taxon>
        <taxon>Chytridiomycetes</taxon>
        <taxon>Lobulomycetales</taxon>
        <taxon>Lobulomycetaceae</taxon>
        <taxon>Clydaea</taxon>
    </lineage>
</organism>
<dbReference type="GO" id="GO:0004526">
    <property type="term" value="F:ribonuclease P activity"/>
    <property type="evidence" value="ECO:0007669"/>
    <property type="project" value="TreeGrafter"/>
</dbReference>
<evidence type="ECO:0000313" key="1">
    <source>
        <dbReference type="EMBL" id="KAJ3216802.1"/>
    </source>
</evidence>
<keyword evidence="2" id="KW-1185">Reference proteome</keyword>
<dbReference type="Pfam" id="PF08584">
    <property type="entry name" value="Ribonuc_P_40"/>
    <property type="match status" value="1"/>
</dbReference>
<proteinExistence type="predicted"/>
<dbReference type="GO" id="GO:0000172">
    <property type="term" value="C:ribonuclease MRP complex"/>
    <property type="evidence" value="ECO:0007669"/>
    <property type="project" value="TreeGrafter"/>
</dbReference>
<dbReference type="GO" id="GO:0000171">
    <property type="term" value="F:ribonuclease MRP activity"/>
    <property type="evidence" value="ECO:0007669"/>
    <property type="project" value="TreeGrafter"/>
</dbReference>
<sequence>MTKKFISLFKNLEEENTKNLIEKLLNSFHFVKSVKVLSHNEHFRTHKDKDVDCKVFFYKVKTNLLNFLSKEFLQQLKLFNVSCISLNDSIDVGNVFCILPNGTLILNLNKDTYETLGLEGKSSTLIRRSDRFVVKINLLDASFTETKKFYQRVKWCFENSLVTSFNFFLTKYNKSNGNLEELDNFGDANIEKVYLNDNYLCNENVITPHIEQILEQLTRSSDLKQSESTELINDLLEWLGMAAVSSDRIMSYDRVDSFISAYKVAQPNRIHNLYSMEATGLISVSTIINIFRNLCDELLLKKAINFGVLYLWGFRDSPVSFNQKEHGFNLTDGENDLVLVLSDAGDAVLVQVLGDLDEYSR</sequence>
<dbReference type="Proteomes" id="UP001211065">
    <property type="component" value="Unassembled WGS sequence"/>
</dbReference>
<accession>A0AAD5U3B6</accession>
<reference evidence="1" key="1">
    <citation type="submission" date="2020-05" db="EMBL/GenBank/DDBJ databases">
        <title>Phylogenomic resolution of chytrid fungi.</title>
        <authorList>
            <person name="Stajich J.E."/>
            <person name="Amses K."/>
            <person name="Simmons R."/>
            <person name="Seto K."/>
            <person name="Myers J."/>
            <person name="Bonds A."/>
            <person name="Quandt C.A."/>
            <person name="Barry K."/>
            <person name="Liu P."/>
            <person name="Grigoriev I."/>
            <person name="Longcore J.E."/>
            <person name="James T.Y."/>
        </authorList>
    </citation>
    <scope>NUCLEOTIDE SEQUENCE</scope>
    <source>
        <strain evidence="1">JEL0476</strain>
    </source>
</reference>
<dbReference type="PANTHER" id="PTHR15396">
    <property type="entry name" value="RIBONUCLEASE P PROTEIN SUBUNIT P40"/>
    <property type="match status" value="1"/>
</dbReference>
<comment type="caution">
    <text evidence="1">The sequence shown here is derived from an EMBL/GenBank/DDBJ whole genome shotgun (WGS) entry which is preliminary data.</text>
</comment>
<dbReference type="GO" id="GO:0001682">
    <property type="term" value="P:tRNA 5'-leader removal"/>
    <property type="evidence" value="ECO:0007669"/>
    <property type="project" value="InterPro"/>
</dbReference>
<dbReference type="AlphaFoldDB" id="A0AAD5U3B6"/>